<dbReference type="CDD" id="cd08977">
    <property type="entry name" value="SusD"/>
    <property type="match status" value="1"/>
</dbReference>
<dbReference type="InterPro" id="IPR011990">
    <property type="entry name" value="TPR-like_helical_dom_sf"/>
</dbReference>
<dbReference type="Gene3D" id="1.25.40.390">
    <property type="match status" value="1"/>
</dbReference>
<dbReference type="STRING" id="1642647.PSM36_0911"/>
<protein>
    <submittedName>
        <fullName evidence="8">SusD-like proteins</fullName>
    </submittedName>
</protein>
<name>A0A1R3T577_9BACT</name>
<proteinExistence type="inferred from homology"/>
<evidence type="ECO:0000259" key="7">
    <source>
        <dbReference type="Pfam" id="PF14322"/>
    </source>
</evidence>
<dbReference type="KEGG" id="psac:PSM36_0911"/>
<evidence type="ECO:0000256" key="1">
    <source>
        <dbReference type="ARBA" id="ARBA00004442"/>
    </source>
</evidence>
<evidence type="ECO:0000256" key="5">
    <source>
        <dbReference type="ARBA" id="ARBA00023237"/>
    </source>
</evidence>
<dbReference type="AlphaFoldDB" id="A0A1R3T577"/>
<dbReference type="SUPFAM" id="SSF48452">
    <property type="entry name" value="TPR-like"/>
    <property type="match status" value="1"/>
</dbReference>
<dbReference type="Pfam" id="PF14322">
    <property type="entry name" value="SusD-like_3"/>
    <property type="match status" value="1"/>
</dbReference>
<keyword evidence="3" id="KW-0732">Signal</keyword>
<evidence type="ECO:0000259" key="6">
    <source>
        <dbReference type="Pfam" id="PF07980"/>
    </source>
</evidence>
<keyword evidence="5" id="KW-0998">Cell outer membrane</keyword>
<feature type="domain" description="SusD-like N-terminal" evidence="7">
    <location>
        <begin position="103"/>
        <end position="224"/>
    </location>
</feature>
<dbReference type="Proteomes" id="UP000187464">
    <property type="component" value="Chromosome I"/>
</dbReference>
<evidence type="ECO:0000313" key="9">
    <source>
        <dbReference type="Proteomes" id="UP000187464"/>
    </source>
</evidence>
<feature type="domain" description="RagB/SusD" evidence="6">
    <location>
        <begin position="298"/>
        <end position="564"/>
    </location>
</feature>
<dbReference type="GO" id="GO:0009279">
    <property type="term" value="C:cell outer membrane"/>
    <property type="evidence" value="ECO:0007669"/>
    <property type="project" value="UniProtKB-SubCell"/>
</dbReference>
<dbReference type="EMBL" id="LT605205">
    <property type="protein sequence ID" value="SCD19737.1"/>
    <property type="molecule type" value="Genomic_DNA"/>
</dbReference>
<keyword evidence="4" id="KW-0472">Membrane</keyword>
<dbReference type="PROSITE" id="PS51257">
    <property type="entry name" value="PROKAR_LIPOPROTEIN"/>
    <property type="match status" value="1"/>
</dbReference>
<evidence type="ECO:0000313" key="8">
    <source>
        <dbReference type="EMBL" id="SCD19737.1"/>
    </source>
</evidence>
<accession>A0A1R3T577</accession>
<evidence type="ECO:0000256" key="3">
    <source>
        <dbReference type="ARBA" id="ARBA00022729"/>
    </source>
</evidence>
<keyword evidence="9" id="KW-1185">Reference proteome</keyword>
<comment type="subcellular location">
    <subcellularLocation>
        <location evidence="1">Cell outer membrane</location>
    </subcellularLocation>
</comment>
<comment type="similarity">
    <text evidence="2">Belongs to the SusD family.</text>
</comment>
<reference evidence="8 9" key="1">
    <citation type="submission" date="2016-08" db="EMBL/GenBank/DDBJ databases">
        <authorList>
            <person name="Seilhamer J.J."/>
        </authorList>
    </citation>
    <scope>NUCLEOTIDE SEQUENCE [LARGE SCALE GENOMIC DNA]</scope>
    <source>
        <strain evidence="8">M3/6</strain>
    </source>
</reference>
<gene>
    <name evidence="8" type="ORF">PSM36_0911</name>
</gene>
<organism evidence="8 9">
    <name type="scientific">Proteiniphilum saccharofermentans</name>
    <dbReference type="NCBI Taxonomy" id="1642647"/>
    <lineage>
        <taxon>Bacteria</taxon>
        <taxon>Pseudomonadati</taxon>
        <taxon>Bacteroidota</taxon>
        <taxon>Bacteroidia</taxon>
        <taxon>Bacteroidales</taxon>
        <taxon>Dysgonomonadaceae</taxon>
        <taxon>Proteiniphilum</taxon>
    </lineage>
</organism>
<evidence type="ECO:0000256" key="2">
    <source>
        <dbReference type="ARBA" id="ARBA00006275"/>
    </source>
</evidence>
<dbReference type="Pfam" id="PF07980">
    <property type="entry name" value="SusD_RagB"/>
    <property type="match status" value="1"/>
</dbReference>
<dbReference type="InterPro" id="IPR033985">
    <property type="entry name" value="SusD-like_N"/>
</dbReference>
<evidence type="ECO:0000256" key="4">
    <source>
        <dbReference type="ARBA" id="ARBA00023136"/>
    </source>
</evidence>
<dbReference type="RefSeq" id="WP_076932042.1">
    <property type="nucleotide sequence ID" value="NZ_LT605205.1"/>
</dbReference>
<sequence>MKQNFKLLIIAIVAVSTGCSDYLDTLPGDKYDDASVWGNAVYTEQFVFNIYQGIPYPYQWYMSGALVDEQVPNQVDGIVTRVTESNLTPDDLGAFADNWGACMQGWWWNDAYTKIRACNKFFEKVEQVPFPNQEKKEQLIAEVHFLRAYFYYVLMAQYGGVILLDKPVEMGDNYNIPRSSFEETINFIVDDLDAAINSEVLATQTDKTRATTGAALALKSRVLLYAASDMHHDLSWAGSYDHLELIGYPNSTVALRRSLYEGAKRAAELCMDQGYSLYNVNADKAKNFSDLFLQMSSTEQIFITKYDKLNWSYWATDWPAWITGPPSFGGYALNTVTANLANAFENSDGTPFDWEAQRWDPYSGRDPRFEASILHNYSQWYAWGYENWIDIASPWGADYVTLEKQGTGYFMKKFISPLENNWYYGTPQPQPYIQIRYAEVLLNYAEACLALEEEVSARSTMNDIRERAGMPEIPASESGAALLERYRNERRVELAFEGHRFFDVRRWLIAPEAYVPAKGVNFDYSEYKEIVVDPNRKWNNSHYLIPIQRTEMNKNTALIQNPHYK</sequence>
<dbReference type="InterPro" id="IPR012944">
    <property type="entry name" value="SusD_RagB_dom"/>
</dbReference>